<sequence length="206" mass="23291">MKNRLLLGTLAVLLGACSKAPDIHSPESEYYRQQEAQVLVDLFEEIIAPGEYIPLPPPPPGTTSKLPYDTVYYDLYVADRLIPLKEHWNYRHLRNKSDRADSAEQLLAKLTDSITTSVPIPLEVVTLTKHHNFYVGSSVKPVVRGENSKPKAHLLFSRISFNRTFTAACFLQDYGCGSECGGGTLIFAKKMSGRWRITKRWHLWVS</sequence>
<reference evidence="1 2" key="1">
    <citation type="submission" date="2019-04" db="EMBL/GenBank/DDBJ databases">
        <authorList>
            <person name="Feng G."/>
            <person name="Zhang J."/>
            <person name="Zhu H."/>
        </authorList>
    </citation>
    <scope>NUCLEOTIDE SEQUENCE [LARGE SCALE GENOMIC DNA]</scope>
    <source>
        <strain evidence="1 2">9PBR-1</strain>
    </source>
</reference>
<dbReference type="EMBL" id="SRMB01000005">
    <property type="protein sequence ID" value="TGE23059.1"/>
    <property type="molecule type" value="Genomic_DNA"/>
</dbReference>
<proteinExistence type="predicted"/>
<evidence type="ECO:0008006" key="3">
    <source>
        <dbReference type="Google" id="ProtNLM"/>
    </source>
</evidence>
<dbReference type="RefSeq" id="WP_135398057.1">
    <property type="nucleotide sequence ID" value="NZ_SRMB01000005.1"/>
</dbReference>
<dbReference type="OrthoDB" id="879873at2"/>
<gene>
    <name evidence="1" type="ORF">E5K02_22155</name>
</gene>
<protein>
    <recommendedName>
        <fullName evidence="3">Lipoprotein</fullName>
    </recommendedName>
</protein>
<dbReference type="PROSITE" id="PS51257">
    <property type="entry name" value="PROKAR_LIPOPROTEIN"/>
    <property type="match status" value="1"/>
</dbReference>
<evidence type="ECO:0000313" key="1">
    <source>
        <dbReference type="EMBL" id="TGE23059.1"/>
    </source>
</evidence>
<accession>A0A4Z0Q0G6</accession>
<keyword evidence="2" id="KW-1185">Reference proteome</keyword>
<name>A0A4Z0Q0G6_9BACT</name>
<evidence type="ECO:0000313" key="2">
    <source>
        <dbReference type="Proteomes" id="UP000298471"/>
    </source>
</evidence>
<organism evidence="1 2">
    <name type="scientific">Hymenobacter metallicola</name>
    <dbReference type="NCBI Taxonomy" id="2563114"/>
    <lineage>
        <taxon>Bacteria</taxon>
        <taxon>Pseudomonadati</taxon>
        <taxon>Bacteroidota</taxon>
        <taxon>Cytophagia</taxon>
        <taxon>Cytophagales</taxon>
        <taxon>Hymenobacteraceae</taxon>
        <taxon>Hymenobacter</taxon>
    </lineage>
</organism>
<dbReference type="AlphaFoldDB" id="A0A4Z0Q0G6"/>
<dbReference type="Proteomes" id="UP000298471">
    <property type="component" value="Unassembled WGS sequence"/>
</dbReference>
<comment type="caution">
    <text evidence="1">The sequence shown here is derived from an EMBL/GenBank/DDBJ whole genome shotgun (WGS) entry which is preliminary data.</text>
</comment>